<dbReference type="Gene3D" id="3.40.630.30">
    <property type="match status" value="1"/>
</dbReference>
<dbReference type="RefSeq" id="WP_165267811.1">
    <property type="nucleotide sequence ID" value="NZ_JAAKZY010000221.1"/>
</dbReference>
<keyword evidence="2 4" id="KW-0012">Acyltransferase</keyword>
<evidence type="ECO:0000313" key="4">
    <source>
        <dbReference type="EMBL" id="NGO13929.1"/>
    </source>
</evidence>
<dbReference type="Pfam" id="PF00583">
    <property type="entry name" value="Acetyltransf_1"/>
    <property type="match status" value="1"/>
</dbReference>
<evidence type="ECO:0000259" key="3">
    <source>
        <dbReference type="PROSITE" id="PS51186"/>
    </source>
</evidence>
<gene>
    <name evidence="4" type="ORF">G5C60_41640</name>
</gene>
<dbReference type="GO" id="GO:0005737">
    <property type="term" value="C:cytoplasm"/>
    <property type="evidence" value="ECO:0007669"/>
    <property type="project" value="TreeGrafter"/>
</dbReference>
<evidence type="ECO:0000256" key="2">
    <source>
        <dbReference type="ARBA" id="ARBA00023315"/>
    </source>
</evidence>
<dbReference type="SUPFAM" id="SSF55729">
    <property type="entry name" value="Acyl-CoA N-acyltransferases (Nat)"/>
    <property type="match status" value="1"/>
</dbReference>
<comment type="caution">
    <text evidence="4">The sequence shown here is derived from an EMBL/GenBank/DDBJ whole genome shotgun (WGS) entry which is preliminary data.</text>
</comment>
<dbReference type="PROSITE" id="PS51186">
    <property type="entry name" value="GNAT"/>
    <property type="match status" value="1"/>
</dbReference>
<dbReference type="EC" id="2.3.1.1" evidence="4"/>
<dbReference type="Proteomes" id="UP000472335">
    <property type="component" value="Unassembled WGS sequence"/>
</dbReference>
<keyword evidence="5" id="KW-1185">Reference proteome</keyword>
<accession>A0A6G4VIJ1</accession>
<sequence length="195" mass="21384">MPAEQPEVTTGNALTVRRARTSDVPAVRRLLDAYVRGGILLDKATVTLYEDIQEFWVAERDADSSDADSSDAGSSDAGSSAEVVGCGALHVMWEDLAEVRTLAVDHTLKGAGVGHHLLEKLLETARWLGVRRVFCLTFEVDFFAKHGFVEIGETPVDPEVYAELLRSYDEGVAEFLGLERVKPNTLGNSRMLLHL</sequence>
<protein>
    <submittedName>
        <fullName evidence="4">Amino-acid N-acetyltransferase</fullName>
        <ecNumber evidence="4">2.3.1.1</ecNumber>
    </submittedName>
</protein>
<organism evidence="4 5">
    <name type="scientific">Streptomyces scabichelini</name>
    <dbReference type="NCBI Taxonomy" id="2711217"/>
    <lineage>
        <taxon>Bacteria</taxon>
        <taxon>Bacillati</taxon>
        <taxon>Actinomycetota</taxon>
        <taxon>Actinomycetes</taxon>
        <taxon>Kitasatosporales</taxon>
        <taxon>Streptomycetaceae</taxon>
        <taxon>Streptomyces</taxon>
    </lineage>
</organism>
<dbReference type="PANTHER" id="PTHR43626">
    <property type="entry name" value="ACYL-COA N-ACYLTRANSFERASE"/>
    <property type="match status" value="1"/>
</dbReference>
<evidence type="ECO:0000313" key="5">
    <source>
        <dbReference type="Proteomes" id="UP000472335"/>
    </source>
</evidence>
<evidence type="ECO:0000256" key="1">
    <source>
        <dbReference type="ARBA" id="ARBA00022679"/>
    </source>
</evidence>
<dbReference type="InterPro" id="IPR045039">
    <property type="entry name" value="NSI-like"/>
</dbReference>
<dbReference type="NCBIfam" id="NF005921">
    <property type="entry name" value="PRK07922.1"/>
    <property type="match status" value="1"/>
</dbReference>
<dbReference type="PANTHER" id="PTHR43626:SF4">
    <property type="entry name" value="GCN5-RELATED N-ACETYLTRANSFERASE 2, CHLOROPLASTIC"/>
    <property type="match status" value="1"/>
</dbReference>
<dbReference type="EMBL" id="JAAKZY010000221">
    <property type="protein sequence ID" value="NGO13929.1"/>
    <property type="molecule type" value="Genomic_DNA"/>
</dbReference>
<name>A0A6G4VIJ1_9ACTN</name>
<feature type="domain" description="N-acetyltransferase" evidence="3">
    <location>
        <begin position="14"/>
        <end position="170"/>
    </location>
</feature>
<dbReference type="GO" id="GO:0008080">
    <property type="term" value="F:N-acetyltransferase activity"/>
    <property type="evidence" value="ECO:0007669"/>
    <property type="project" value="InterPro"/>
</dbReference>
<dbReference type="CDD" id="cd04301">
    <property type="entry name" value="NAT_SF"/>
    <property type="match status" value="1"/>
</dbReference>
<dbReference type="InterPro" id="IPR016181">
    <property type="entry name" value="Acyl_CoA_acyltransferase"/>
</dbReference>
<dbReference type="AlphaFoldDB" id="A0A6G4VIJ1"/>
<keyword evidence="1 4" id="KW-0808">Transferase</keyword>
<proteinExistence type="predicted"/>
<dbReference type="InterPro" id="IPR000182">
    <property type="entry name" value="GNAT_dom"/>
</dbReference>
<reference evidence="4 5" key="1">
    <citation type="submission" date="2020-02" db="EMBL/GenBank/DDBJ databases">
        <title>Whole-genome analyses of novel actinobacteria.</title>
        <authorList>
            <person name="Sahin N."/>
            <person name="Gencbay T."/>
        </authorList>
    </citation>
    <scope>NUCLEOTIDE SEQUENCE [LARGE SCALE GENOMIC DNA]</scope>
    <source>
        <strain evidence="4 5">HC44</strain>
    </source>
</reference>